<evidence type="ECO:0000313" key="3">
    <source>
        <dbReference type="Proteomes" id="UP001380290"/>
    </source>
</evidence>
<evidence type="ECO:0000313" key="2">
    <source>
        <dbReference type="EMBL" id="MEJ5862416.1"/>
    </source>
</evidence>
<protein>
    <recommendedName>
        <fullName evidence="4">Transposase</fullName>
    </recommendedName>
</protein>
<reference evidence="2 3" key="1">
    <citation type="submission" date="2024-02" db="EMBL/GenBank/DDBJ databases">
        <title>Identification of pathogenicity and growth-promoting function of Pseudomonas putida variant.</title>
        <authorList>
            <person name="Sun J."/>
        </authorList>
    </citation>
    <scope>NUCLEOTIDE SEQUENCE [LARGE SCALE GENOMIC DNA]</scope>
    <source>
        <strain evidence="2 3">A03</strain>
    </source>
</reference>
<evidence type="ECO:0000256" key="1">
    <source>
        <dbReference type="SAM" id="MobiDB-lite"/>
    </source>
</evidence>
<sequence>MKGFLAVLGGADYARKPRQSMHLPQTDGQQETLNLVGEGRQRRPEKALKIPENLEISRNCAVNTGNCTIQTAV</sequence>
<proteinExistence type="predicted"/>
<feature type="region of interest" description="Disordered" evidence="1">
    <location>
        <begin position="16"/>
        <end position="44"/>
    </location>
</feature>
<organism evidence="2 3">
    <name type="scientific">Pseudomonas farsensis</name>
    <dbReference type="NCBI Taxonomy" id="2745492"/>
    <lineage>
        <taxon>Bacteria</taxon>
        <taxon>Pseudomonadati</taxon>
        <taxon>Pseudomonadota</taxon>
        <taxon>Gammaproteobacteria</taxon>
        <taxon>Pseudomonadales</taxon>
        <taxon>Pseudomonadaceae</taxon>
        <taxon>Pseudomonas</taxon>
    </lineage>
</organism>
<keyword evidence="3" id="KW-1185">Reference proteome</keyword>
<name>A0ABU8QP21_9PSED</name>
<dbReference type="EMBL" id="JBBHLC010000006">
    <property type="protein sequence ID" value="MEJ5862416.1"/>
    <property type="molecule type" value="Genomic_DNA"/>
</dbReference>
<accession>A0ABU8QP21</accession>
<dbReference type="RefSeq" id="WP_339598384.1">
    <property type="nucleotide sequence ID" value="NZ_JBBHLC010000006.1"/>
</dbReference>
<gene>
    <name evidence="2" type="ORF">V7S98_04165</name>
</gene>
<evidence type="ECO:0008006" key="4">
    <source>
        <dbReference type="Google" id="ProtNLM"/>
    </source>
</evidence>
<feature type="compositionally biased region" description="Polar residues" evidence="1">
    <location>
        <begin position="22"/>
        <end position="33"/>
    </location>
</feature>
<comment type="caution">
    <text evidence="2">The sequence shown here is derived from an EMBL/GenBank/DDBJ whole genome shotgun (WGS) entry which is preliminary data.</text>
</comment>
<dbReference type="Proteomes" id="UP001380290">
    <property type="component" value="Unassembled WGS sequence"/>
</dbReference>